<dbReference type="Proteomes" id="UP001211105">
    <property type="component" value="Unassembled WGS sequence"/>
</dbReference>
<comment type="caution">
    <text evidence="1">The sequence shown here is derived from an EMBL/GenBank/DDBJ whole genome shotgun (WGS) entry which is preliminary data.</text>
</comment>
<dbReference type="RefSeq" id="WP_195223699.1">
    <property type="nucleotide sequence ID" value="NZ_JADMXZ010000003.1"/>
</dbReference>
<evidence type="ECO:0000313" key="2">
    <source>
        <dbReference type="Proteomes" id="UP001211105"/>
    </source>
</evidence>
<name>A0AAW6A378_9BIFI</name>
<dbReference type="EMBL" id="JAQKGX010000004">
    <property type="protein sequence ID" value="MDB1162111.1"/>
    <property type="molecule type" value="Genomic_DNA"/>
</dbReference>
<proteinExistence type="predicted"/>
<evidence type="ECO:0000313" key="1">
    <source>
        <dbReference type="EMBL" id="MDB1162111.1"/>
    </source>
</evidence>
<accession>A0AAW6A378</accession>
<organism evidence="1 2">
    <name type="scientific">Bifidobacterium catenulatum</name>
    <dbReference type="NCBI Taxonomy" id="1686"/>
    <lineage>
        <taxon>Bacteria</taxon>
        <taxon>Bacillati</taxon>
        <taxon>Actinomycetota</taxon>
        <taxon>Actinomycetes</taxon>
        <taxon>Bifidobacteriales</taxon>
        <taxon>Bifidobacteriaceae</taxon>
        <taxon>Bifidobacterium</taxon>
    </lineage>
</organism>
<gene>
    <name evidence="1" type="ORF">PL707_07505</name>
</gene>
<sequence length="79" mass="8570">MSRKFKVVPVMYAASGDVYTLKLQNTEALAGLLSDGWSVMRTDVLPGLGGKGEYEVGPNTCYEPSSPPTIVYILEKEAE</sequence>
<protein>
    <submittedName>
        <fullName evidence="1">Uncharacterized protein</fullName>
    </submittedName>
</protein>
<dbReference type="AlphaFoldDB" id="A0AAW6A378"/>
<reference evidence="1" key="1">
    <citation type="submission" date="2023-01" db="EMBL/GenBank/DDBJ databases">
        <title>Human gut microbiome strain richness.</title>
        <authorList>
            <person name="Chen-Liaw A."/>
        </authorList>
    </citation>
    <scope>NUCLEOTIDE SEQUENCE</scope>
    <source>
        <strain evidence="1">BSD2780120875st1_E5_BSD2780120875b_170604</strain>
    </source>
</reference>